<sequence length="104" mass="11524">MVKRNNAAGLLGDNERFARRPLLHEMLTDRPDHSCDHAVTFDLVSGSPQPAGIGLDAVLQRRSNVGRRISGLPYMRKMYAAGQRNIIEEMPDPLTWQPSLSLAG</sequence>
<organism evidence="1 2">
    <name type="scientific">Trypanosoma rangeli</name>
    <dbReference type="NCBI Taxonomy" id="5698"/>
    <lineage>
        <taxon>Eukaryota</taxon>
        <taxon>Discoba</taxon>
        <taxon>Euglenozoa</taxon>
        <taxon>Kinetoplastea</taxon>
        <taxon>Metakinetoplastina</taxon>
        <taxon>Trypanosomatida</taxon>
        <taxon>Trypanosomatidae</taxon>
        <taxon>Trypanosoma</taxon>
        <taxon>Herpetosoma</taxon>
    </lineage>
</organism>
<evidence type="ECO:0000313" key="1">
    <source>
        <dbReference type="EMBL" id="RNF08378.1"/>
    </source>
</evidence>
<dbReference type="GeneID" id="40326771"/>
<gene>
    <name evidence="1" type="ORF">TraAM80_02838</name>
</gene>
<dbReference type="AlphaFoldDB" id="A0A422NSD4"/>
<comment type="caution">
    <text evidence="1">The sequence shown here is derived from an EMBL/GenBank/DDBJ whole genome shotgun (WGS) entry which is preliminary data.</text>
</comment>
<protein>
    <submittedName>
        <fullName evidence="1">Uncharacterized protein</fullName>
    </submittedName>
</protein>
<accession>A0A422NSD4</accession>
<dbReference type="Proteomes" id="UP000283634">
    <property type="component" value="Unassembled WGS sequence"/>
</dbReference>
<keyword evidence="2" id="KW-1185">Reference proteome</keyword>
<reference evidence="1 2" key="1">
    <citation type="journal article" date="2018" name="BMC Genomics">
        <title>Genomic comparison of Trypanosoma conorhini and Trypanosoma rangeli to Trypanosoma cruzi strains of high and low virulence.</title>
        <authorList>
            <person name="Bradwell K.R."/>
            <person name="Koparde V.N."/>
            <person name="Matveyev A.V."/>
            <person name="Serrano M.G."/>
            <person name="Alves J.M."/>
            <person name="Parikh H."/>
            <person name="Huang B."/>
            <person name="Lee V."/>
            <person name="Espinosa-Alvarez O."/>
            <person name="Ortiz P.A."/>
            <person name="Costa-Martins A.G."/>
            <person name="Teixeira M.M."/>
            <person name="Buck G.A."/>
        </authorList>
    </citation>
    <scope>NUCLEOTIDE SEQUENCE [LARGE SCALE GENOMIC DNA]</scope>
    <source>
        <strain evidence="1 2">AM80</strain>
    </source>
</reference>
<name>A0A422NSD4_TRYRA</name>
<dbReference type="EMBL" id="MKGL01000067">
    <property type="protein sequence ID" value="RNF08378.1"/>
    <property type="molecule type" value="Genomic_DNA"/>
</dbReference>
<dbReference type="RefSeq" id="XP_029240351.1">
    <property type="nucleotide sequence ID" value="XM_029379829.1"/>
</dbReference>
<evidence type="ECO:0000313" key="2">
    <source>
        <dbReference type="Proteomes" id="UP000283634"/>
    </source>
</evidence>
<proteinExistence type="predicted"/>